<gene>
    <name evidence="1" type="ORF">IPJ48_01115</name>
</gene>
<sequence>MPVELTTTAGYDPALLPAGPCGAPDAVVAALSGVPASGARGEVGGGVGGGGEVEVSVTADCERALTVLARLEPLLASDDTAAGDLFEANRSLLLARFGAGAMPLGRQVMDFDYPAALVTLRKLMRQAP</sequence>
<proteinExistence type="predicted"/>
<accession>A0A9D7FBJ4</accession>
<dbReference type="AlphaFoldDB" id="A0A9D7FBJ4"/>
<dbReference type="EMBL" id="JADJNC010000003">
    <property type="protein sequence ID" value="MBK7421791.1"/>
    <property type="molecule type" value="Genomic_DNA"/>
</dbReference>
<evidence type="ECO:0000313" key="1">
    <source>
        <dbReference type="EMBL" id="MBK7421791.1"/>
    </source>
</evidence>
<organism evidence="1 2">
    <name type="scientific">Candidatus Propionivibrio dominans</name>
    <dbReference type="NCBI Taxonomy" id="2954373"/>
    <lineage>
        <taxon>Bacteria</taxon>
        <taxon>Pseudomonadati</taxon>
        <taxon>Pseudomonadota</taxon>
        <taxon>Betaproteobacteria</taxon>
        <taxon>Rhodocyclales</taxon>
        <taxon>Rhodocyclaceae</taxon>
        <taxon>Propionivibrio</taxon>
    </lineage>
</organism>
<name>A0A9D7FBJ4_9RHOO</name>
<dbReference type="Proteomes" id="UP000886602">
    <property type="component" value="Unassembled WGS sequence"/>
</dbReference>
<protein>
    <submittedName>
        <fullName evidence="1">Uncharacterized protein</fullName>
    </submittedName>
</protein>
<reference evidence="1" key="1">
    <citation type="submission" date="2020-10" db="EMBL/GenBank/DDBJ databases">
        <title>Connecting structure to function with the recovery of over 1000 high-quality activated sludge metagenome-assembled genomes encoding full-length rRNA genes using long-read sequencing.</title>
        <authorList>
            <person name="Singleton C.M."/>
            <person name="Petriglieri F."/>
            <person name="Kristensen J.M."/>
            <person name="Kirkegaard R.H."/>
            <person name="Michaelsen T.Y."/>
            <person name="Andersen M.H."/>
            <person name="Karst S.M."/>
            <person name="Dueholm M.S."/>
            <person name="Nielsen P.H."/>
            <person name="Albertsen M."/>
        </authorList>
    </citation>
    <scope>NUCLEOTIDE SEQUENCE</scope>
    <source>
        <strain evidence="1">EsbW_18-Q3-R4-48_MAXAC.044</strain>
    </source>
</reference>
<comment type="caution">
    <text evidence="1">The sequence shown here is derived from an EMBL/GenBank/DDBJ whole genome shotgun (WGS) entry which is preliminary data.</text>
</comment>
<evidence type="ECO:0000313" key="2">
    <source>
        <dbReference type="Proteomes" id="UP000886602"/>
    </source>
</evidence>